<dbReference type="InterPro" id="IPR052709">
    <property type="entry name" value="Transposase-MT_Hybrid"/>
</dbReference>
<dbReference type="GO" id="GO:0003697">
    <property type="term" value="F:single-stranded DNA binding"/>
    <property type="evidence" value="ECO:0007669"/>
    <property type="project" value="TreeGrafter"/>
</dbReference>
<dbReference type="GO" id="GO:0035861">
    <property type="term" value="C:site of double-strand break"/>
    <property type="evidence" value="ECO:0007669"/>
    <property type="project" value="TreeGrafter"/>
</dbReference>
<dbReference type="GO" id="GO:0044774">
    <property type="term" value="P:mitotic DNA integrity checkpoint signaling"/>
    <property type="evidence" value="ECO:0007669"/>
    <property type="project" value="TreeGrafter"/>
</dbReference>
<dbReference type="GO" id="GO:0003690">
    <property type="term" value="F:double-stranded DNA binding"/>
    <property type="evidence" value="ECO:0007669"/>
    <property type="project" value="TreeGrafter"/>
</dbReference>
<dbReference type="Proteomes" id="UP000887159">
    <property type="component" value="Unassembled WGS sequence"/>
</dbReference>
<evidence type="ECO:0000313" key="1">
    <source>
        <dbReference type="EMBL" id="GFX88316.1"/>
    </source>
</evidence>
<dbReference type="Gene3D" id="3.30.420.10">
    <property type="entry name" value="Ribonuclease H-like superfamily/Ribonuclease H"/>
    <property type="match status" value="1"/>
</dbReference>
<dbReference type="PANTHER" id="PTHR46060:SF2">
    <property type="entry name" value="HISTONE-LYSINE N-METHYLTRANSFERASE SETMAR"/>
    <property type="match status" value="1"/>
</dbReference>
<dbReference type="Pfam" id="PF01359">
    <property type="entry name" value="Transposase_1"/>
    <property type="match status" value="1"/>
</dbReference>
<dbReference type="GO" id="GO:0000729">
    <property type="term" value="P:DNA double-strand break processing"/>
    <property type="evidence" value="ECO:0007669"/>
    <property type="project" value="TreeGrafter"/>
</dbReference>
<dbReference type="AlphaFoldDB" id="A0A8X6R4L2"/>
<dbReference type="GO" id="GO:0046975">
    <property type="term" value="F:histone H3K36 methyltransferase activity"/>
    <property type="evidence" value="ECO:0007669"/>
    <property type="project" value="TreeGrafter"/>
</dbReference>
<dbReference type="GO" id="GO:0006303">
    <property type="term" value="P:double-strand break repair via nonhomologous end joining"/>
    <property type="evidence" value="ECO:0007669"/>
    <property type="project" value="TreeGrafter"/>
</dbReference>
<dbReference type="InterPro" id="IPR036397">
    <property type="entry name" value="RNaseH_sf"/>
</dbReference>
<organism evidence="1 2">
    <name type="scientific">Trichonephila clavipes</name>
    <name type="common">Golden silk orbweaver</name>
    <name type="synonym">Nephila clavipes</name>
    <dbReference type="NCBI Taxonomy" id="2585209"/>
    <lineage>
        <taxon>Eukaryota</taxon>
        <taxon>Metazoa</taxon>
        <taxon>Ecdysozoa</taxon>
        <taxon>Arthropoda</taxon>
        <taxon>Chelicerata</taxon>
        <taxon>Arachnida</taxon>
        <taxon>Araneae</taxon>
        <taxon>Araneomorphae</taxon>
        <taxon>Entelegynae</taxon>
        <taxon>Araneoidea</taxon>
        <taxon>Nephilidae</taxon>
        <taxon>Trichonephila</taxon>
    </lineage>
</organism>
<comment type="caution">
    <text evidence="1">The sequence shown here is derived from an EMBL/GenBank/DDBJ whole genome shotgun (WGS) entry which is preliminary data.</text>
</comment>
<accession>A0A8X6R4L2</accession>
<dbReference type="EMBL" id="BMAU01021051">
    <property type="protein sequence ID" value="GFX88316.1"/>
    <property type="molecule type" value="Genomic_DNA"/>
</dbReference>
<evidence type="ECO:0000313" key="2">
    <source>
        <dbReference type="Proteomes" id="UP000887159"/>
    </source>
</evidence>
<dbReference type="GO" id="GO:0044547">
    <property type="term" value="F:DNA topoisomerase binding"/>
    <property type="evidence" value="ECO:0007669"/>
    <property type="project" value="TreeGrafter"/>
</dbReference>
<name>A0A8X6R4L2_TRICX</name>
<sequence>MIDRISICEALVKWNKIDPFLKWILTGDEKWIPKNNIVPKRSWSRSGEAAQTVVKPKLKARNVLLCIWWDWKRIIYCNLLLYGQTQMSSVNIWSV</sequence>
<reference evidence="1" key="1">
    <citation type="submission" date="2020-08" db="EMBL/GenBank/DDBJ databases">
        <title>Multicomponent nature underlies the extraordinary mechanical properties of spider dragline silk.</title>
        <authorList>
            <person name="Kono N."/>
            <person name="Nakamura H."/>
            <person name="Mori M."/>
            <person name="Yoshida Y."/>
            <person name="Ohtoshi R."/>
            <person name="Malay A.D."/>
            <person name="Moran D.A.P."/>
            <person name="Tomita M."/>
            <person name="Numata K."/>
            <person name="Arakawa K."/>
        </authorList>
    </citation>
    <scope>NUCLEOTIDE SEQUENCE</scope>
</reference>
<dbReference type="GO" id="GO:0015074">
    <property type="term" value="P:DNA integration"/>
    <property type="evidence" value="ECO:0007669"/>
    <property type="project" value="TreeGrafter"/>
</dbReference>
<proteinExistence type="predicted"/>
<dbReference type="GO" id="GO:0000793">
    <property type="term" value="C:condensed chromosome"/>
    <property type="evidence" value="ECO:0007669"/>
    <property type="project" value="TreeGrafter"/>
</dbReference>
<dbReference type="GO" id="GO:0042800">
    <property type="term" value="F:histone H3K4 methyltransferase activity"/>
    <property type="evidence" value="ECO:0007669"/>
    <property type="project" value="TreeGrafter"/>
</dbReference>
<dbReference type="InterPro" id="IPR001888">
    <property type="entry name" value="Transposase_1"/>
</dbReference>
<keyword evidence="2" id="KW-1185">Reference proteome</keyword>
<gene>
    <name evidence="1" type="ORF">TNCV_1705371</name>
</gene>
<dbReference type="GO" id="GO:0000014">
    <property type="term" value="F:single-stranded DNA endodeoxyribonuclease activity"/>
    <property type="evidence" value="ECO:0007669"/>
    <property type="project" value="TreeGrafter"/>
</dbReference>
<dbReference type="PANTHER" id="PTHR46060">
    <property type="entry name" value="MARINER MOS1 TRANSPOSASE-LIKE PROTEIN"/>
    <property type="match status" value="1"/>
</dbReference>
<dbReference type="GO" id="GO:0031297">
    <property type="term" value="P:replication fork processing"/>
    <property type="evidence" value="ECO:0007669"/>
    <property type="project" value="TreeGrafter"/>
</dbReference>
<dbReference type="GO" id="GO:0005634">
    <property type="term" value="C:nucleus"/>
    <property type="evidence" value="ECO:0007669"/>
    <property type="project" value="TreeGrafter"/>
</dbReference>
<protein>
    <submittedName>
        <fullName evidence="1">Mariner transposase</fullName>
    </submittedName>
</protein>